<dbReference type="InterPro" id="IPR029058">
    <property type="entry name" value="AB_hydrolase_fold"/>
</dbReference>
<dbReference type="Gene3D" id="3.40.50.1820">
    <property type="entry name" value="alpha/beta hydrolase"/>
    <property type="match status" value="1"/>
</dbReference>
<evidence type="ECO:0000313" key="5">
    <source>
        <dbReference type="Proteomes" id="UP001184150"/>
    </source>
</evidence>
<proteinExistence type="predicted"/>
<dbReference type="PANTHER" id="PTHR48081">
    <property type="entry name" value="AB HYDROLASE SUPERFAMILY PROTEIN C4A8.06C"/>
    <property type="match status" value="1"/>
</dbReference>
<keyword evidence="1" id="KW-0378">Hydrolase</keyword>
<feature type="domain" description="BD-FAE-like" evidence="3">
    <location>
        <begin position="68"/>
        <end position="260"/>
    </location>
</feature>
<feature type="transmembrane region" description="Helical" evidence="2">
    <location>
        <begin position="6"/>
        <end position="26"/>
    </location>
</feature>
<dbReference type="InterPro" id="IPR049492">
    <property type="entry name" value="BD-FAE-like_dom"/>
</dbReference>
<dbReference type="Pfam" id="PF20434">
    <property type="entry name" value="BD-FAE"/>
    <property type="match status" value="1"/>
</dbReference>
<keyword evidence="2" id="KW-0812">Transmembrane</keyword>
<dbReference type="PANTHER" id="PTHR48081:SF9">
    <property type="entry name" value="CARBOXYLESTERASE"/>
    <property type="match status" value="1"/>
</dbReference>
<keyword evidence="5" id="KW-1185">Reference proteome</keyword>
<comment type="caution">
    <text evidence="4">The sequence shown here is derived from an EMBL/GenBank/DDBJ whole genome shotgun (WGS) entry which is preliminary data.</text>
</comment>
<dbReference type="Proteomes" id="UP001184150">
    <property type="component" value="Unassembled WGS sequence"/>
</dbReference>
<evidence type="ECO:0000256" key="1">
    <source>
        <dbReference type="ARBA" id="ARBA00022801"/>
    </source>
</evidence>
<accession>A0ABU1MJY1</accession>
<keyword evidence="2" id="KW-1133">Transmembrane helix</keyword>
<evidence type="ECO:0000313" key="4">
    <source>
        <dbReference type="EMBL" id="MDR6510650.1"/>
    </source>
</evidence>
<protein>
    <submittedName>
        <fullName evidence="4">Acetyl esterase/lipase</fullName>
    </submittedName>
</protein>
<evidence type="ECO:0000259" key="3">
    <source>
        <dbReference type="Pfam" id="PF20434"/>
    </source>
</evidence>
<evidence type="ECO:0000256" key="2">
    <source>
        <dbReference type="SAM" id="Phobius"/>
    </source>
</evidence>
<sequence length="317" mass="33405">MKFSRWFVGSGLLGWATIGLVGHALYRRALARNPVALLDAADLALRGGRSGIACQAEARFGPDPQQRLEVYAPPGTAPDARLPVVVFIHGGAWDSGRPQDYRFMARSLIGAMAPQGCVVVLAGYRLLPQGRWPIMLADGARALRWVADHIGALGGDPARVVLMGHSAGAYNALALALDKRWMANEGLDADALAGVIGLSTPADFLPLDDPASIATFGHCADLAQTQPITHARAGAPPLLLLHGAQDTRVRPRNSLALAAAMTSAGQPTQAQVLDGIDHERMIMAFARPFAREARPLAAVTAFITTVCASPSVHSAPQ</sequence>
<keyword evidence="2" id="KW-0472">Membrane</keyword>
<dbReference type="InterPro" id="IPR050300">
    <property type="entry name" value="GDXG_lipolytic_enzyme"/>
</dbReference>
<dbReference type="SUPFAM" id="SSF53474">
    <property type="entry name" value="alpha/beta-Hydrolases"/>
    <property type="match status" value="1"/>
</dbReference>
<dbReference type="RefSeq" id="WP_107716442.1">
    <property type="nucleotide sequence ID" value="NZ_JAVDRD010000003.1"/>
</dbReference>
<name>A0ABU1MJY1_9SPHN</name>
<reference evidence="4 5" key="1">
    <citation type="submission" date="2023-07" db="EMBL/GenBank/DDBJ databases">
        <title>Sorghum-associated microbial communities from plants grown in Nebraska, USA.</title>
        <authorList>
            <person name="Schachtman D."/>
        </authorList>
    </citation>
    <scope>NUCLEOTIDE SEQUENCE [LARGE SCALE GENOMIC DNA]</scope>
    <source>
        <strain evidence="4 5">DS1027</strain>
    </source>
</reference>
<dbReference type="EMBL" id="JAVDRD010000003">
    <property type="protein sequence ID" value="MDR6510650.1"/>
    <property type="molecule type" value="Genomic_DNA"/>
</dbReference>
<gene>
    <name evidence="4" type="ORF">J2792_001516</name>
</gene>
<organism evidence="4 5">
    <name type="scientific">Novosphingobium capsulatum</name>
    <dbReference type="NCBI Taxonomy" id="13688"/>
    <lineage>
        <taxon>Bacteria</taxon>
        <taxon>Pseudomonadati</taxon>
        <taxon>Pseudomonadota</taxon>
        <taxon>Alphaproteobacteria</taxon>
        <taxon>Sphingomonadales</taxon>
        <taxon>Sphingomonadaceae</taxon>
        <taxon>Novosphingobium</taxon>
    </lineage>
</organism>